<dbReference type="Pfam" id="PF17759">
    <property type="entry name" value="tRNA_synthFbeta"/>
    <property type="match status" value="1"/>
</dbReference>
<dbReference type="EC" id="6.1.1.20" evidence="15"/>
<dbReference type="InterPro" id="IPR004532">
    <property type="entry name" value="Phe-tRNA-ligase_IIc_bsu_bact"/>
</dbReference>
<evidence type="ECO:0000256" key="16">
    <source>
        <dbReference type="PROSITE-ProRule" id="PRU00209"/>
    </source>
</evidence>
<dbReference type="STRING" id="1157490.EL26_22500"/>
<evidence type="ECO:0000259" key="19">
    <source>
        <dbReference type="PROSITE" id="PS51483"/>
    </source>
</evidence>
<dbReference type="PROSITE" id="PS50886">
    <property type="entry name" value="TRBD"/>
    <property type="match status" value="1"/>
</dbReference>
<dbReference type="Pfam" id="PF01588">
    <property type="entry name" value="tRNA_bind"/>
    <property type="match status" value="1"/>
</dbReference>
<evidence type="ECO:0000256" key="12">
    <source>
        <dbReference type="ARBA" id="ARBA00022917"/>
    </source>
</evidence>
<evidence type="ECO:0000256" key="1">
    <source>
        <dbReference type="ARBA" id="ARBA00004496"/>
    </source>
</evidence>
<sequence length="809" mass="88150">MKISYQWLNDYIDVADLTPQQLGDKLTEAGIPVEVFTELNQGITGVVVGHVLETRQHENADKLRVCTIDAGTGENLQIVCGAPNVAPGQKVPCAVVGSELPGDFKIKKAKLRGVESQGMLCSAKELGMDVKLLPKEQTEGLYILPGDAPVGADIADYLRLNDVVMELELTPNRADALNYRGVVYEIAAILGREVKMVEEFNAPHATPTPVTVKIESDNCTKYSALVVKGLTVAESPLWLQAKLLAVGVRPINNVVDVTNFVMFELGQPLHAFDLSKVADDTIIVRQAQDGETHVTLDGVERTLDSSMLVIADPEKVIGLAGVMGGENSEVDSNTTTIVLESAYFDPGTTRKTGKALGLFSEAQKRFEKGMIDQGMITNALLRAALLIAELAGGEVVGAPVEVVKAAAEPNVLDLTLERVNDYLGTEISDDEMVDVLTRLGFQVSGFKVDGAHRVTVPTRRPDIVRDVDLIEEIARIYGYDKIPATLPQGELIRGGLTPEQRLRRHVRELLINSGLTEVITYTFQSPAALDRLGLADDEQLSNRLALMHPMSEERSVLRTHMLPSLLEVVEYNRNRKTNDLALFEVGRVFFPDNDPAQLPTERTRISGIFTGNFGPVGIGEKPRAVDFFAVKGVVENVLAGLGIDGVTYSAVEMASMHPGRTADIWKGDIFLGYVGALHPEVEEACDLPPTYYFQLHLESLMQAREGREVTVAALPKFPAMERDIAVLVDVNIPAGHMLGTINSAAGDLLESARVFDFYQGPQVPAGKKSVAFRLVYRSPERTLTDEEVSERHNNVLEALKAGYGAELRA</sequence>
<dbReference type="InterPro" id="IPR036690">
    <property type="entry name" value="Fdx_antiC-bd_sf"/>
</dbReference>
<dbReference type="PROSITE" id="PS51483">
    <property type="entry name" value="B5"/>
    <property type="match status" value="1"/>
</dbReference>
<dbReference type="SUPFAM" id="SSF54991">
    <property type="entry name" value="Anticodon-binding domain of PheRS"/>
    <property type="match status" value="1"/>
</dbReference>
<comment type="subcellular location">
    <subcellularLocation>
        <location evidence="1 15">Cytoplasm</location>
    </subcellularLocation>
</comment>
<evidence type="ECO:0000313" key="20">
    <source>
        <dbReference type="EMBL" id="KEO81112.1"/>
    </source>
</evidence>
<dbReference type="GO" id="GO:0006432">
    <property type="term" value="P:phenylalanyl-tRNA aminoacylation"/>
    <property type="evidence" value="ECO:0007669"/>
    <property type="project" value="UniProtKB-UniRule"/>
</dbReference>
<dbReference type="InterPro" id="IPR005146">
    <property type="entry name" value="B3/B4_tRNA-bd"/>
</dbReference>
<evidence type="ECO:0000256" key="4">
    <source>
        <dbReference type="ARBA" id="ARBA00022490"/>
    </source>
</evidence>
<proteinExistence type="inferred from homology"/>
<keyword evidence="13 15" id="KW-0030">Aminoacyl-tRNA synthetase</keyword>
<keyword evidence="9 15" id="KW-0067">ATP-binding</keyword>
<feature type="binding site" evidence="15">
    <location>
        <position position="462"/>
    </location>
    <ligand>
        <name>Mg(2+)</name>
        <dbReference type="ChEBI" id="CHEBI:18420"/>
        <note>shared with alpha subunit</note>
    </ligand>
</feature>
<keyword evidence="11 16" id="KW-0694">RNA-binding</keyword>
<evidence type="ECO:0000256" key="3">
    <source>
        <dbReference type="ARBA" id="ARBA00011209"/>
    </source>
</evidence>
<feature type="domain" description="FDX-ACB" evidence="18">
    <location>
        <begin position="715"/>
        <end position="808"/>
    </location>
</feature>
<dbReference type="InterPro" id="IPR009061">
    <property type="entry name" value="DNA-bd_dom_put_sf"/>
</dbReference>
<dbReference type="Proteomes" id="UP000027931">
    <property type="component" value="Unassembled WGS sequence"/>
</dbReference>
<dbReference type="SUPFAM" id="SSF46955">
    <property type="entry name" value="Putative DNA-binding domain"/>
    <property type="match status" value="1"/>
</dbReference>
<dbReference type="PANTHER" id="PTHR10947">
    <property type="entry name" value="PHENYLALANYL-TRNA SYNTHETASE BETA CHAIN AND LEUCINE-RICH REPEAT-CONTAINING PROTEIN 47"/>
    <property type="match status" value="1"/>
</dbReference>
<evidence type="ECO:0000256" key="9">
    <source>
        <dbReference type="ARBA" id="ARBA00022840"/>
    </source>
</evidence>
<dbReference type="eggNOG" id="COG0072">
    <property type="taxonomic scope" value="Bacteria"/>
</dbReference>
<gene>
    <name evidence="15" type="primary">pheT</name>
    <name evidence="20" type="ORF">EL26_22500</name>
</gene>
<dbReference type="Gene3D" id="3.30.56.10">
    <property type="match status" value="2"/>
</dbReference>
<dbReference type="Gene3D" id="3.30.70.380">
    <property type="entry name" value="Ferrodoxin-fold anticodon-binding domain"/>
    <property type="match status" value="1"/>
</dbReference>
<keyword evidence="10 15" id="KW-0460">Magnesium</keyword>
<keyword evidence="5 16" id="KW-0820">tRNA-binding</keyword>
<dbReference type="InterPro" id="IPR033714">
    <property type="entry name" value="tRNA_bind_bactPheRS"/>
</dbReference>
<dbReference type="PANTHER" id="PTHR10947:SF0">
    <property type="entry name" value="PHENYLALANINE--TRNA LIGASE BETA SUBUNIT"/>
    <property type="match status" value="1"/>
</dbReference>
<dbReference type="PROSITE" id="PS51447">
    <property type="entry name" value="FDX_ACB"/>
    <property type="match status" value="1"/>
</dbReference>
<dbReference type="Gene3D" id="3.50.40.10">
    <property type="entry name" value="Phenylalanyl-trna Synthetase, Chain B, domain 3"/>
    <property type="match status" value="1"/>
</dbReference>
<feature type="domain" description="TRNA-binding" evidence="17">
    <location>
        <begin position="40"/>
        <end position="155"/>
    </location>
</feature>
<dbReference type="FunFam" id="2.40.50.140:FF:000045">
    <property type="entry name" value="Phenylalanine--tRNA ligase beta subunit"/>
    <property type="match status" value="1"/>
</dbReference>
<evidence type="ECO:0000259" key="18">
    <source>
        <dbReference type="PROSITE" id="PS51447"/>
    </source>
</evidence>
<dbReference type="GO" id="GO:0009328">
    <property type="term" value="C:phenylalanine-tRNA ligase complex"/>
    <property type="evidence" value="ECO:0007669"/>
    <property type="project" value="TreeGrafter"/>
</dbReference>
<feature type="binding site" evidence="15">
    <location>
        <position position="468"/>
    </location>
    <ligand>
        <name>Mg(2+)</name>
        <dbReference type="ChEBI" id="CHEBI:18420"/>
        <note>shared with alpha subunit</note>
    </ligand>
</feature>
<evidence type="ECO:0000256" key="5">
    <source>
        <dbReference type="ARBA" id="ARBA00022555"/>
    </source>
</evidence>
<dbReference type="SMART" id="SM00896">
    <property type="entry name" value="FDX-ACB"/>
    <property type="match status" value="1"/>
</dbReference>
<dbReference type="FunFam" id="3.30.56.10:FF:000002">
    <property type="entry name" value="Phenylalanine--tRNA ligase beta subunit"/>
    <property type="match status" value="1"/>
</dbReference>
<feature type="binding site" evidence="15">
    <location>
        <position position="472"/>
    </location>
    <ligand>
        <name>Mg(2+)</name>
        <dbReference type="ChEBI" id="CHEBI:18420"/>
        <note>shared with alpha subunit</note>
    </ligand>
</feature>
<keyword evidence="12 15" id="KW-0648">Protein biosynthesis</keyword>
<dbReference type="Gene3D" id="3.30.930.10">
    <property type="entry name" value="Bira Bifunctional Protein, Domain 2"/>
    <property type="match status" value="1"/>
</dbReference>
<dbReference type="SUPFAM" id="SSF55681">
    <property type="entry name" value="Class II aaRS and biotin synthetases"/>
    <property type="match status" value="1"/>
</dbReference>
<evidence type="ECO:0000259" key="17">
    <source>
        <dbReference type="PROSITE" id="PS50886"/>
    </source>
</evidence>
<keyword evidence="4 15" id="KW-0963">Cytoplasm</keyword>
<keyword evidence="21" id="KW-1185">Reference proteome</keyword>
<dbReference type="InterPro" id="IPR045060">
    <property type="entry name" value="Phe-tRNA-ligase_IIc_bsu"/>
</dbReference>
<dbReference type="GO" id="GO:0005524">
    <property type="term" value="F:ATP binding"/>
    <property type="evidence" value="ECO:0007669"/>
    <property type="project" value="UniProtKB-UniRule"/>
</dbReference>
<comment type="similarity">
    <text evidence="2 15">Belongs to the phenylalanyl-tRNA synthetase beta subunit family. Type 1 subfamily.</text>
</comment>
<dbReference type="EMBL" id="JMIR01000046">
    <property type="protein sequence ID" value="KEO81112.1"/>
    <property type="molecule type" value="Genomic_DNA"/>
</dbReference>
<keyword evidence="6 15" id="KW-0436">Ligase</keyword>
<evidence type="ECO:0000256" key="11">
    <source>
        <dbReference type="ARBA" id="ARBA00022884"/>
    </source>
</evidence>
<evidence type="ECO:0000256" key="10">
    <source>
        <dbReference type="ARBA" id="ARBA00022842"/>
    </source>
</evidence>
<dbReference type="Pfam" id="PF03483">
    <property type="entry name" value="B3_4"/>
    <property type="match status" value="1"/>
</dbReference>
<evidence type="ECO:0000256" key="7">
    <source>
        <dbReference type="ARBA" id="ARBA00022723"/>
    </source>
</evidence>
<dbReference type="CDD" id="cd00769">
    <property type="entry name" value="PheRS_beta_core"/>
    <property type="match status" value="1"/>
</dbReference>
<accession>A0A074M576</accession>
<keyword evidence="8 15" id="KW-0547">Nucleotide-binding</keyword>
<dbReference type="InterPro" id="IPR005121">
    <property type="entry name" value="Fdx_antiC-bd"/>
</dbReference>
<dbReference type="SUPFAM" id="SSF56037">
    <property type="entry name" value="PheT/TilS domain"/>
    <property type="match status" value="1"/>
</dbReference>
<dbReference type="NCBIfam" id="NF045760">
    <property type="entry name" value="YtpR"/>
    <property type="match status" value="1"/>
</dbReference>
<dbReference type="GO" id="GO:0016740">
    <property type="term" value="F:transferase activity"/>
    <property type="evidence" value="ECO:0007669"/>
    <property type="project" value="UniProtKB-ARBA"/>
</dbReference>
<reference evidence="20 21" key="1">
    <citation type="journal article" date="2013" name="Int. J. Syst. Evol. Microbiol.">
        <title>Tumebacillus flagellatus sp. nov., an alpha-amylase/pullulanase-producing bacterium isolated from cassava wastewater.</title>
        <authorList>
            <person name="Wang Q."/>
            <person name="Xie N."/>
            <person name="Qin Y."/>
            <person name="Shen N."/>
            <person name="Zhu J."/>
            <person name="Mi H."/>
            <person name="Huang R."/>
        </authorList>
    </citation>
    <scope>NUCLEOTIDE SEQUENCE [LARGE SCALE GENOMIC DNA]</scope>
    <source>
        <strain evidence="20 21">GST4</strain>
    </source>
</reference>
<feature type="domain" description="B5" evidence="19">
    <location>
        <begin position="407"/>
        <end position="484"/>
    </location>
</feature>
<dbReference type="RefSeq" id="WP_038094108.1">
    <property type="nucleotide sequence ID" value="NZ_JMIR01000046.1"/>
</dbReference>
<comment type="caution">
    <text evidence="20">The sequence shown here is derived from an EMBL/GenBank/DDBJ whole genome shotgun (WGS) entry which is preliminary data.</text>
</comment>
<dbReference type="AlphaFoldDB" id="A0A074M576"/>
<dbReference type="OrthoDB" id="9805455at2"/>
<dbReference type="InterPro" id="IPR012340">
    <property type="entry name" value="NA-bd_OB-fold"/>
</dbReference>
<dbReference type="HAMAP" id="MF_00283">
    <property type="entry name" value="Phe_tRNA_synth_beta1"/>
    <property type="match status" value="1"/>
</dbReference>
<dbReference type="InterPro" id="IPR005147">
    <property type="entry name" value="tRNA_synthase_B5-dom"/>
</dbReference>
<protein>
    <recommendedName>
        <fullName evidence="15">Phenylalanine--tRNA ligase beta subunit</fullName>
        <ecNumber evidence="15">6.1.1.20</ecNumber>
    </recommendedName>
    <alternativeName>
        <fullName evidence="15">Phenylalanyl-tRNA synthetase beta subunit</fullName>
        <shortName evidence="15">PheRS</shortName>
    </alternativeName>
</protein>
<dbReference type="InterPro" id="IPR020825">
    <property type="entry name" value="Phe-tRNA_synthase-like_B3/B4"/>
</dbReference>
<comment type="subunit">
    <text evidence="3 15">Tetramer of two alpha and two beta subunits.</text>
</comment>
<dbReference type="Pfam" id="PF03484">
    <property type="entry name" value="B5"/>
    <property type="match status" value="1"/>
</dbReference>
<evidence type="ECO:0000256" key="6">
    <source>
        <dbReference type="ARBA" id="ARBA00022598"/>
    </source>
</evidence>
<dbReference type="FunFam" id="3.50.40.10:FF:000001">
    <property type="entry name" value="Phenylalanine--tRNA ligase beta subunit"/>
    <property type="match status" value="1"/>
</dbReference>
<name>A0A074M576_9BACL</name>
<dbReference type="SUPFAM" id="SSF50249">
    <property type="entry name" value="Nucleic acid-binding proteins"/>
    <property type="match status" value="1"/>
</dbReference>
<evidence type="ECO:0000256" key="15">
    <source>
        <dbReference type="HAMAP-Rule" id="MF_00283"/>
    </source>
</evidence>
<dbReference type="NCBIfam" id="TIGR00472">
    <property type="entry name" value="pheT_bact"/>
    <property type="match status" value="1"/>
</dbReference>
<dbReference type="InterPro" id="IPR002547">
    <property type="entry name" value="tRNA-bd_dom"/>
</dbReference>
<dbReference type="SMART" id="SM00873">
    <property type="entry name" value="B3_4"/>
    <property type="match status" value="1"/>
</dbReference>
<keyword evidence="7 15" id="KW-0479">Metal-binding</keyword>
<dbReference type="SMART" id="SM00874">
    <property type="entry name" value="B5"/>
    <property type="match status" value="1"/>
</dbReference>
<dbReference type="CDD" id="cd02796">
    <property type="entry name" value="tRNA_bind_bactPheRS"/>
    <property type="match status" value="1"/>
</dbReference>
<evidence type="ECO:0000256" key="14">
    <source>
        <dbReference type="ARBA" id="ARBA00049255"/>
    </source>
</evidence>
<comment type="catalytic activity">
    <reaction evidence="14 15">
        <text>tRNA(Phe) + L-phenylalanine + ATP = L-phenylalanyl-tRNA(Phe) + AMP + diphosphate + H(+)</text>
        <dbReference type="Rhea" id="RHEA:19413"/>
        <dbReference type="Rhea" id="RHEA-COMP:9668"/>
        <dbReference type="Rhea" id="RHEA-COMP:9699"/>
        <dbReference type="ChEBI" id="CHEBI:15378"/>
        <dbReference type="ChEBI" id="CHEBI:30616"/>
        <dbReference type="ChEBI" id="CHEBI:33019"/>
        <dbReference type="ChEBI" id="CHEBI:58095"/>
        <dbReference type="ChEBI" id="CHEBI:78442"/>
        <dbReference type="ChEBI" id="CHEBI:78531"/>
        <dbReference type="ChEBI" id="CHEBI:456215"/>
        <dbReference type="EC" id="6.1.1.20"/>
    </reaction>
</comment>
<feature type="binding site" evidence="15">
    <location>
        <position position="471"/>
    </location>
    <ligand>
        <name>Mg(2+)</name>
        <dbReference type="ChEBI" id="CHEBI:18420"/>
        <note>shared with alpha subunit</note>
    </ligand>
</feature>
<organism evidence="20 21">
    <name type="scientific">Tumebacillus flagellatus</name>
    <dbReference type="NCBI Taxonomy" id="1157490"/>
    <lineage>
        <taxon>Bacteria</taxon>
        <taxon>Bacillati</taxon>
        <taxon>Bacillota</taxon>
        <taxon>Bacilli</taxon>
        <taxon>Bacillales</taxon>
        <taxon>Alicyclobacillaceae</taxon>
        <taxon>Tumebacillus</taxon>
    </lineage>
</organism>
<dbReference type="InterPro" id="IPR045864">
    <property type="entry name" value="aa-tRNA-synth_II/BPL/LPL"/>
</dbReference>
<evidence type="ECO:0000256" key="2">
    <source>
        <dbReference type="ARBA" id="ARBA00008653"/>
    </source>
</evidence>
<evidence type="ECO:0000256" key="8">
    <source>
        <dbReference type="ARBA" id="ARBA00022741"/>
    </source>
</evidence>
<dbReference type="Pfam" id="PF03147">
    <property type="entry name" value="FDX-ACB"/>
    <property type="match status" value="1"/>
</dbReference>
<dbReference type="FunFam" id="3.30.930.10:FF:000022">
    <property type="entry name" value="Phenylalanine--tRNA ligase beta subunit"/>
    <property type="match status" value="1"/>
</dbReference>
<dbReference type="GO" id="GO:0000049">
    <property type="term" value="F:tRNA binding"/>
    <property type="evidence" value="ECO:0007669"/>
    <property type="project" value="UniProtKB-UniRule"/>
</dbReference>
<evidence type="ECO:0000256" key="13">
    <source>
        <dbReference type="ARBA" id="ARBA00023146"/>
    </source>
</evidence>
<dbReference type="GO" id="GO:0140096">
    <property type="term" value="F:catalytic activity, acting on a protein"/>
    <property type="evidence" value="ECO:0007669"/>
    <property type="project" value="UniProtKB-ARBA"/>
</dbReference>
<evidence type="ECO:0000313" key="21">
    <source>
        <dbReference type="Proteomes" id="UP000027931"/>
    </source>
</evidence>
<comment type="cofactor">
    <cofactor evidence="15">
        <name>Mg(2+)</name>
        <dbReference type="ChEBI" id="CHEBI:18420"/>
    </cofactor>
    <text evidence="15">Binds 2 magnesium ions per tetramer.</text>
</comment>
<dbReference type="FunFam" id="3.30.70.380:FF:000001">
    <property type="entry name" value="Phenylalanine--tRNA ligase beta subunit"/>
    <property type="match status" value="1"/>
</dbReference>
<dbReference type="Gene3D" id="2.40.50.140">
    <property type="entry name" value="Nucleic acid-binding proteins"/>
    <property type="match status" value="1"/>
</dbReference>
<dbReference type="GO" id="GO:0004826">
    <property type="term" value="F:phenylalanine-tRNA ligase activity"/>
    <property type="evidence" value="ECO:0007669"/>
    <property type="project" value="UniProtKB-UniRule"/>
</dbReference>
<dbReference type="GO" id="GO:0000287">
    <property type="term" value="F:magnesium ion binding"/>
    <property type="evidence" value="ECO:0007669"/>
    <property type="project" value="UniProtKB-UniRule"/>
</dbReference>
<dbReference type="InterPro" id="IPR041616">
    <property type="entry name" value="PheRS_beta_core"/>
</dbReference>